<reference evidence="4" key="1">
    <citation type="journal article" date="2019" name="Int. J. Syst. Evol. Microbiol.">
        <title>The Global Catalogue of Microorganisms (GCM) 10K type strain sequencing project: providing services to taxonomists for standard genome sequencing and annotation.</title>
        <authorList>
            <consortium name="The Broad Institute Genomics Platform"/>
            <consortium name="The Broad Institute Genome Sequencing Center for Infectious Disease"/>
            <person name="Wu L."/>
            <person name="Ma J."/>
        </authorList>
    </citation>
    <scope>NUCLEOTIDE SEQUENCE [LARGE SCALE GENOMIC DNA]</scope>
    <source>
        <strain evidence="4">CGMCC 1.15923</strain>
    </source>
</reference>
<evidence type="ECO:0000313" key="4">
    <source>
        <dbReference type="Proteomes" id="UP000646152"/>
    </source>
</evidence>
<dbReference type="PANTHER" id="PTHR38342:SF2">
    <property type="entry name" value="INNER MEMBRANE OR EXPORTED"/>
    <property type="match status" value="1"/>
</dbReference>
<dbReference type="RefSeq" id="WP_188629520.1">
    <property type="nucleotide sequence ID" value="NZ_BMKE01000010.1"/>
</dbReference>
<dbReference type="CDD" id="cd14797">
    <property type="entry name" value="DUF302"/>
    <property type="match status" value="1"/>
</dbReference>
<dbReference type="Gene3D" id="3.30.310.70">
    <property type="entry name" value="TT1751-like domain"/>
    <property type="match status" value="1"/>
</dbReference>
<proteinExistence type="predicted"/>
<dbReference type="PANTHER" id="PTHR38342">
    <property type="entry name" value="SLR5037 PROTEIN"/>
    <property type="match status" value="1"/>
</dbReference>
<protein>
    <recommendedName>
        <fullName evidence="2">DUF302 domain-containing protein</fullName>
    </recommendedName>
</protein>
<organism evidence="3 4">
    <name type="scientific">Oceanisphaera marina</name>
    <dbReference type="NCBI Taxonomy" id="2017550"/>
    <lineage>
        <taxon>Bacteria</taxon>
        <taxon>Pseudomonadati</taxon>
        <taxon>Pseudomonadota</taxon>
        <taxon>Gammaproteobacteria</taxon>
        <taxon>Aeromonadales</taxon>
        <taxon>Aeromonadaceae</taxon>
        <taxon>Oceanisphaera</taxon>
    </lineage>
</organism>
<accession>A0ABQ1IIW8</accession>
<gene>
    <name evidence="3" type="ORF">GCM10011502_15380</name>
</gene>
<comment type="caution">
    <text evidence="3">The sequence shown here is derived from an EMBL/GenBank/DDBJ whole genome shotgun (WGS) entry which is preliminary data.</text>
</comment>
<feature type="domain" description="DUF302" evidence="2">
    <location>
        <begin position="55"/>
        <end position="117"/>
    </location>
</feature>
<sequence length="150" mass="16597">MRAILFTVWLTLLVATSSQAADGMIDIESAYTVTETANRIETTLKEKGMTVFNRINHGQAAEQVDIKLRDTELIVFGNPRVGSPLMQCQQSVGIDLPQKMLMWQAADGKVWVSYNDPDYLVQRHDIKGCEQELATVAKALASIAQSVAKK</sequence>
<keyword evidence="4" id="KW-1185">Reference proteome</keyword>
<feature type="chain" id="PRO_5045039548" description="DUF302 domain-containing protein" evidence="1">
    <location>
        <begin position="21"/>
        <end position="150"/>
    </location>
</feature>
<name>A0ABQ1IIW8_9GAMM</name>
<evidence type="ECO:0000259" key="2">
    <source>
        <dbReference type="Pfam" id="PF03625"/>
    </source>
</evidence>
<dbReference type="InterPro" id="IPR005180">
    <property type="entry name" value="DUF302"/>
</dbReference>
<dbReference type="EMBL" id="BMKE01000010">
    <property type="protein sequence ID" value="GGB42965.1"/>
    <property type="molecule type" value="Genomic_DNA"/>
</dbReference>
<evidence type="ECO:0000256" key="1">
    <source>
        <dbReference type="SAM" id="SignalP"/>
    </source>
</evidence>
<dbReference type="InterPro" id="IPR035923">
    <property type="entry name" value="TT1751-like_sf"/>
</dbReference>
<dbReference type="Pfam" id="PF03625">
    <property type="entry name" value="DUF302"/>
    <property type="match status" value="1"/>
</dbReference>
<dbReference type="Proteomes" id="UP000646152">
    <property type="component" value="Unassembled WGS sequence"/>
</dbReference>
<dbReference type="SUPFAM" id="SSF103247">
    <property type="entry name" value="TT1751-like"/>
    <property type="match status" value="1"/>
</dbReference>
<keyword evidence="1" id="KW-0732">Signal</keyword>
<evidence type="ECO:0000313" key="3">
    <source>
        <dbReference type="EMBL" id="GGB42965.1"/>
    </source>
</evidence>
<feature type="signal peptide" evidence="1">
    <location>
        <begin position="1"/>
        <end position="20"/>
    </location>
</feature>